<feature type="domain" description="Methyltransferase FkbM" evidence="1">
    <location>
        <begin position="108"/>
        <end position="272"/>
    </location>
</feature>
<evidence type="ECO:0000259" key="1">
    <source>
        <dbReference type="Pfam" id="PF05050"/>
    </source>
</evidence>
<dbReference type="STRING" id="394096.DB31_8822"/>
<accession>A0A085WIF6</accession>
<dbReference type="RefSeq" id="WP_052420181.1">
    <property type="nucleotide sequence ID" value="NZ_JMCB01000008.1"/>
</dbReference>
<keyword evidence="3" id="KW-1185">Reference proteome</keyword>
<dbReference type="PANTHER" id="PTHR34203:SF15">
    <property type="entry name" value="SLL1173 PROTEIN"/>
    <property type="match status" value="1"/>
</dbReference>
<dbReference type="Proteomes" id="UP000028725">
    <property type="component" value="Unassembled WGS sequence"/>
</dbReference>
<dbReference type="Pfam" id="PF05050">
    <property type="entry name" value="Methyltransf_21"/>
    <property type="match status" value="1"/>
</dbReference>
<sequence length="301" mass="32808">MQPHPWYEDAQLLRTLPLHLSVYGAYLRRMIDPETQLARGGSFLLRRMQDLIRWRGLPREQAFRVDGLTVHVDLLDNRWLWVLGELQGRGAEAQLIERTLGPGGMMLDIGANHGSYTLLAGRRVGPTGRVVAFEPQPLLARLLRQSLASNGMRQGTVHELALGEQAGASTFFIPAAGSGSGGLHAAFSAQGRHERLEVRVARLDELLPEPIPRENALVKMDCEGGELGALRGGRRALSSLPPLLLELNAQAATAAGSSLAELRDELQTIGYRHCAELSAPSRSEPLATLPLQPLRNVVVLA</sequence>
<dbReference type="InterPro" id="IPR052514">
    <property type="entry name" value="SAM-dependent_MTase"/>
</dbReference>
<dbReference type="SUPFAM" id="SSF53335">
    <property type="entry name" value="S-adenosyl-L-methionine-dependent methyltransferases"/>
    <property type="match status" value="1"/>
</dbReference>
<dbReference type="OrthoDB" id="5329963at2"/>
<reference evidence="2 3" key="1">
    <citation type="submission" date="2014-04" db="EMBL/GenBank/DDBJ databases">
        <title>Genome assembly of Hyalangium minutum DSM 14724.</title>
        <authorList>
            <person name="Sharma G."/>
            <person name="Subramanian S."/>
        </authorList>
    </citation>
    <scope>NUCLEOTIDE SEQUENCE [LARGE SCALE GENOMIC DNA]</scope>
    <source>
        <strain evidence="2 3">DSM 14724</strain>
    </source>
</reference>
<dbReference type="PANTHER" id="PTHR34203">
    <property type="entry name" value="METHYLTRANSFERASE, FKBM FAMILY PROTEIN"/>
    <property type="match status" value="1"/>
</dbReference>
<evidence type="ECO:0000313" key="3">
    <source>
        <dbReference type="Proteomes" id="UP000028725"/>
    </source>
</evidence>
<dbReference type="InterPro" id="IPR006342">
    <property type="entry name" value="FkbM_mtfrase"/>
</dbReference>
<dbReference type="AlphaFoldDB" id="A0A085WIF6"/>
<dbReference type="EMBL" id="JMCB01000008">
    <property type="protein sequence ID" value="KFE67469.1"/>
    <property type="molecule type" value="Genomic_DNA"/>
</dbReference>
<dbReference type="NCBIfam" id="TIGR01444">
    <property type="entry name" value="fkbM_fam"/>
    <property type="match status" value="1"/>
</dbReference>
<comment type="caution">
    <text evidence="2">The sequence shown here is derived from an EMBL/GenBank/DDBJ whole genome shotgun (WGS) entry which is preliminary data.</text>
</comment>
<dbReference type="InterPro" id="IPR029063">
    <property type="entry name" value="SAM-dependent_MTases_sf"/>
</dbReference>
<dbReference type="Gene3D" id="3.40.50.150">
    <property type="entry name" value="Vaccinia Virus protein VP39"/>
    <property type="match status" value="1"/>
</dbReference>
<gene>
    <name evidence="2" type="ORF">DB31_8822</name>
</gene>
<name>A0A085WIF6_9BACT</name>
<organism evidence="2 3">
    <name type="scientific">Hyalangium minutum</name>
    <dbReference type="NCBI Taxonomy" id="394096"/>
    <lineage>
        <taxon>Bacteria</taxon>
        <taxon>Pseudomonadati</taxon>
        <taxon>Myxococcota</taxon>
        <taxon>Myxococcia</taxon>
        <taxon>Myxococcales</taxon>
        <taxon>Cystobacterineae</taxon>
        <taxon>Archangiaceae</taxon>
        <taxon>Hyalangium</taxon>
    </lineage>
</organism>
<protein>
    <recommendedName>
        <fullName evidence="1">Methyltransferase FkbM domain-containing protein</fullName>
    </recommendedName>
</protein>
<evidence type="ECO:0000313" key="2">
    <source>
        <dbReference type="EMBL" id="KFE67469.1"/>
    </source>
</evidence>
<proteinExistence type="predicted"/>